<gene>
    <name evidence="2" type="ORF">PEVE_00008281</name>
</gene>
<feature type="compositionally biased region" description="Basic and acidic residues" evidence="1">
    <location>
        <begin position="63"/>
        <end position="107"/>
    </location>
</feature>
<reference evidence="2 3" key="1">
    <citation type="submission" date="2022-05" db="EMBL/GenBank/DDBJ databases">
        <authorList>
            <consortium name="Genoscope - CEA"/>
            <person name="William W."/>
        </authorList>
    </citation>
    <scope>NUCLEOTIDE SEQUENCE [LARGE SCALE GENOMIC DNA]</scope>
</reference>
<dbReference type="EMBL" id="CALNXI010001563">
    <property type="protein sequence ID" value="CAH3172181.1"/>
    <property type="molecule type" value="Genomic_DNA"/>
</dbReference>
<feature type="region of interest" description="Disordered" evidence="1">
    <location>
        <begin position="62"/>
        <end position="107"/>
    </location>
</feature>
<evidence type="ECO:0000313" key="3">
    <source>
        <dbReference type="Proteomes" id="UP001159427"/>
    </source>
</evidence>
<protein>
    <submittedName>
        <fullName evidence="2">Uncharacterized protein</fullName>
    </submittedName>
</protein>
<keyword evidence="3" id="KW-1185">Reference proteome</keyword>
<accession>A0ABN8R085</accession>
<organism evidence="2 3">
    <name type="scientific">Porites evermanni</name>
    <dbReference type="NCBI Taxonomy" id="104178"/>
    <lineage>
        <taxon>Eukaryota</taxon>
        <taxon>Metazoa</taxon>
        <taxon>Cnidaria</taxon>
        <taxon>Anthozoa</taxon>
        <taxon>Hexacorallia</taxon>
        <taxon>Scleractinia</taxon>
        <taxon>Fungiina</taxon>
        <taxon>Poritidae</taxon>
        <taxon>Porites</taxon>
    </lineage>
</organism>
<proteinExistence type="predicted"/>
<feature type="non-terminal residue" evidence="2">
    <location>
        <position position="107"/>
    </location>
</feature>
<comment type="caution">
    <text evidence="2">The sequence shown here is derived from an EMBL/GenBank/DDBJ whole genome shotgun (WGS) entry which is preliminary data.</text>
</comment>
<sequence length="107" mass="12766">MERLKTNYNAKMKEEESASEITVEEISELDALICLIIKQERMAEEARQANVNWKKMMLTRQQRRCERLNRSEEEDNTEKSPEKESGGDAVEFPREKAQMEKELRWEE</sequence>
<dbReference type="Proteomes" id="UP001159427">
    <property type="component" value="Unassembled WGS sequence"/>
</dbReference>
<evidence type="ECO:0000256" key="1">
    <source>
        <dbReference type="SAM" id="MobiDB-lite"/>
    </source>
</evidence>
<name>A0ABN8R085_9CNID</name>
<evidence type="ECO:0000313" key="2">
    <source>
        <dbReference type="EMBL" id="CAH3172181.1"/>
    </source>
</evidence>